<dbReference type="InterPro" id="IPR006680">
    <property type="entry name" value="Amidohydro-rel"/>
</dbReference>
<keyword evidence="4" id="KW-1185">Reference proteome</keyword>
<dbReference type="Gene3D" id="2.30.40.10">
    <property type="entry name" value="Urease, subunit C, domain 1"/>
    <property type="match status" value="1"/>
</dbReference>
<dbReference type="Pfam" id="PF01979">
    <property type="entry name" value="Amidohydro_1"/>
    <property type="match status" value="1"/>
</dbReference>
<sequence>MVSVLVIFITLLIPQLGYSCPHSEHSPRAFEEGLEIARLNNARRVIRNVPAPRKTAIKNVRVFDGENLLPLGTIFIDGDKIVPYADGAEIVDGNGGTLLPGLIDAHTHPTSVDHLEELASYGVTSTIVASCYPNTVCDSLKNHTGLTDVRFSGLSANTPNSTHALMLGLKPNETITSPSQAPQFVADQLAVGATFIKIVAERQDSATTLDQATMDALVSAAHANDLRVACHAAEYAAVDRALTAHADQSHHVPTDEPIDSALIARFLAQKTVSIPTLSIFRQFIAAGAAAPSTYDVANTSVTRLYEASVPILAGTDSNSSPTLALPYGRALHDELELLVQAGMSTVDVLRSATVLAVQHNLLFDRGVVAPGMRADLLLISGDPIANISATRDIQRVWIAGMEYEGVATSR</sequence>
<dbReference type="OrthoDB" id="5595695at2759"/>
<dbReference type="PANTHER" id="PTHR43135">
    <property type="entry name" value="ALPHA-D-RIBOSE 1-METHYLPHOSPHONATE 5-TRIPHOSPHATE DIPHOSPHATASE"/>
    <property type="match status" value="1"/>
</dbReference>
<dbReference type="PANTHER" id="PTHR43135:SF3">
    <property type="entry name" value="ALPHA-D-RIBOSE 1-METHYLPHOSPHONATE 5-TRIPHOSPHATE DIPHOSPHATASE"/>
    <property type="match status" value="1"/>
</dbReference>
<protein>
    <submittedName>
        <fullName evidence="3">Putative adenine deaminase</fullName>
    </submittedName>
</protein>
<reference evidence="3" key="1">
    <citation type="submission" date="2020-05" db="EMBL/GenBank/DDBJ databases">
        <title>Mycena genomes resolve the evolution of fungal bioluminescence.</title>
        <authorList>
            <person name="Tsai I.J."/>
        </authorList>
    </citation>
    <scope>NUCLEOTIDE SEQUENCE</scope>
    <source>
        <strain evidence="3">CCC161011</strain>
    </source>
</reference>
<name>A0A8H7CGZ0_9AGAR</name>
<feature type="signal peptide" evidence="1">
    <location>
        <begin position="1"/>
        <end position="19"/>
    </location>
</feature>
<feature type="chain" id="PRO_5034103825" evidence="1">
    <location>
        <begin position="20"/>
        <end position="410"/>
    </location>
</feature>
<organism evidence="3 4">
    <name type="scientific">Mycena venus</name>
    <dbReference type="NCBI Taxonomy" id="2733690"/>
    <lineage>
        <taxon>Eukaryota</taxon>
        <taxon>Fungi</taxon>
        <taxon>Dikarya</taxon>
        <taxon>Basidiomycota</taxon>
        <taxon>Agaricomycotina</taxon>
        <taxon>Agaricomycetes</taxon>
        <taxon>Agaricomycetidae</taxon>
        <taxon>Agaricales</taxon>
        <taxon>Marasmiineae</taxon>
        <taxon>Mycenaceae</taxon>
        <taxon>Mycena</taxon>
    </lineage>
</organism>
<dbReference type="Gene3D" id="3.40.50.10910">
    <property type="entry name" value="Amidohydrolase"/>
    <property type="match status" value="1"/>
</dbReference>
<dbReference type="AlphaFoldDB" id="A0A8H7CGZ0"/>
<evidence type="ECO:0000256" key="1">
    <source>
        <dbReference type="SAM" id="SignalP"/>
    </source>
</evidence>
<comment type="caution">
    <text evidence="3">The sequence shown here is derived from an EMBL/GenBank/DDBJ whole genome shotgun (WGS) entry which is preliminary data.</text>
</comment>
<dbReference type="Gene3D" id="1.20.58.520">
    <property type="entry name" value="Amidohydrolase"/>
    <property type="match status" value="1"/>
</dbReference>
<dbReference type="GO" id="GO:0016810">
    <property type="term" value="F:hydrolase activity, acting on carbon-nitrogen (but not peptide) bonds"/>
    <property type="evidence" value="ECO:0007669"/>
    <property type="project" value="InterPro"/>
</dbReference>
<dbReference type="InterPro" id="IPR011059">
    <property type="entry name" value="Metal-dep_hydrolase_composite"/>
</dbReference>
<keyword evidence="1" id="KW-0732">Signal</keyword>
<evidence type="ECO:0000313" key="4">
    <source>
        <dbReference type="Proteomes" id="UP000620124"/>
    </source>
</evidence>
<gene>
    <name evidence="3" type="ORF">MVEN_02213500</name>
</gene>
<evidence type="ECO:0000259" key="2">
    <source>
        <dbReference type="Pfam" id="PF01979"/>
    </source>
</evidence>
<dbReference type="SUPFAM" id="SSF51556">
    <property type="entry name" value="Metallo-dependent hydrolases"/>
    <property type="match status" value="1"/>
</dbReference>
<accession>A0A8H7CGZ0</accession>
<dbReference type="Proteomes" id="UP000620124">
    <property type="component" value="Unassembled WGS sequence"/>
</dbReference>
<dbReference type="Gene3D" id="3.30.110.90">
    <property type="entry name" value="Amidohydrolase"/>
    <property type="match status" value="1"/>
</dbReference>
<dbReference type="InterPro" id="IPR032466">
    <property type="entry name" value="Metal_Hydrolase"/>
</dbReference>
<dbReference type="EMBL" id="JACAZI010000024">
    <property type="protein sequence ID" value="KAF7335592.1"/>
    <property type="molecule type" value="Genomic_DNA"/>
</dbReference>
<feature type="domain" description="Amidohydrolase-related" evidence="2">
    <location>
        <begin position="97"/>
        <end position="400"/>
    </location>
</feature>
<dbReference type="SUPFAM" id="SSF51338">
    <property type="entry name" value="Composite domain of metallo-dependent hydrolases"/>
    <property type="match status" value="1"/>
</dbReference>
<proteinExistence type="predicted"/>
<evidence type="ECO:0000313" key="3">
    <source>
        <dbReference type="EMBL" id="KAF7335592.1"/>
    </source>
</evidence>
<dbReference type="InterPro" id="IPR051781">
    <property type="entry name" value="Metallo-dep_Hydrolase"/>
</dbReference>